<protein>
    <submittedName>
        <fullName evidence="1">Uncharacterized protein</fullName>
    </submittedName>
</protein>
<dbReference type="EMBL" id="CP003539">
    <property type="protein sequence ID" value="AFX99703.1"/>
    <property type="molecule type" value="Genomic_DNA"/>
</dbReference>
<organism evidence="1 2">
    <name type="scientific">Candidatus Endolissoclinum faulkneri L2</name>
    <dbReference type="NCBI Taxonomy" id="1193729"/>
    <lineage>
        <taxon>Bacteria</taxon>
        <taxon>Pseudomonadati</taxon>
        <taxon>Pseudomonadota</taxon>
        <taxon>Alphaproteobacteria</taxon>
        <taxon>Rhodospirillales</taxon>
        <taxon>Rhodospirillaceae</taxon>
        <taxon>Candidatus Endolissoclinum</taxon>
    </lineage>
</organism>
<keyword evidence="2" id="KW-1185">Reference proteome</keyword>
<evidence type="ECO:0000313" key="1">
    <source>
        <dbReference type="EMBL" id="AFX99703.1"/>
    </source>
</evidence>
<evidence type="ECO:0000313" key="2">
    <source>
        <dbReference type="Proteomes" id="UP000010077"/>
    </source>
</evidence>
<dbReference type="KEGG" id="thal:A1OE_1535"/>
<name>K7Z682_9PROT</name>
<proteinExistence type="predicted"/>
<dbReference type="Proteomes" id="UP000010077">
    <property type="component" value="Chromosome"/>
</dbReference>
<sequence length="37" mass="4395">MIEPESVIIKRKTVNSLMVCHSRLFSYLIDFIYVVIH</sequence>
<dbReference type="HOGENOM" id="CLU_3341724_0_0_5"/>
<dbReference type="STRING" id="1193729.A1OE_1535"/>
<reference evidence="1 2" key="1">
    <citation type="journal article" date="2012" name="Proc. Natl. Acad. Sci. U.S.A.">
        <title>Genome streamlining and chemical defense in a coral reef symbiosis.</title>
        <authorList>
            <person name="Kwan J.C."/>
            <person name="Donia M.S."/>
            <person name="Han A.W."/>
            <person name="Hirose E."/>
            <person name="Haygood M.G."/>
            <person name="Schmidt E.W."/>
        </authorList>
    </citation>
    <scope>NUCLEOTIDE SEQUENCE [LARGE SCALE GENOMIC DNA]</scope>
    <source>
        <strain evidence="1 2">L2</strain>
    </source>
</reference>
<gene>
    <name evidence="1" type="ORF">A1OE_1535</name>
</gene>
<dbReference type="AlphaFoldDB" id="K7Z682"/>
<accession>K7Z682</accession>